<reference evidence="1 2" key="1">
    <citation type="submission" date="2016-10" db="EMBL/GenBank/DDBJ databases">
        <authorList>
            <person name="de Groot N.N."/>
        </authorList>
    </citation>
    <scope>NUCLEOTIDE SEQUENCE [LARGE SCALE GENOMIC DNA]</scope>
    <source>
        <strain evidence="1 2">DSM 21668</strain>
    </source>
</reference>
<dbReference type="EMBL" id="FNGS01000010">
    <property type="protein sequence ID" value="SDM91654.1"/>
    <property type="molecule type" value="Genomic_DNA"/>
</dbReference>
<proteinExistence type="predicted"/>
<organism evidence="1 2">
    <name type="scientific">Siphonobacter aquaeclarae</name>
    <dbReference type="NCBI Taxonomy" id="563176"/>
    <lineage>
        <taxon>Bacteria</taxon>
        <taxon>Pseudomonadati</taxon>
        <taxon>Bacteroidota</taxon>
        <taxon>Cytophagia</taxon>
        <taxon>Cytophagales</taxon>
        <taxon>Cytophagaceae</taxon>
        <taxon>Siphonobacter</taxon>
    </lineage>
</organism>
<dbReference type="RefSeq" id="WP_093208120.1">
    <property type="nucleotide sequence ID" value="NZ_FNGS01000010.1"/>
</dbReference>
<evidence type="ECO:0000313" key="1">
    <source>
        <dbReference type="EMBL" id="SDM91654.1"/>
    </source>
</evidence>
<gene>
    <name evidence="1" type="ORF">SAMN04488090_4554</name>
</gene>
<dbReference type="Pfam" id="PF08922">
    <property type="entry name" value="DUF1905"/>
    <property type="match status" value="1"/>
</dbReference>
<sequence length="157" mass="17858">MESFSKVNPICFDSVLDRLEDRGGLHFVAVPAEIAQQVKQSGHSRLVCTLNHLLDFHCAIQSDGQGGFFILVGTDIRRKLKLAVGQRLSLSLIPDTSEFGRPMPEEFQAVLDTDDEGRRLFLELKPSMQRNILYWVSSAKSVDKRIERSLEMIRRLK</sequence>
<evidence type="ECO:0000313" key="2">
    <source>
        <dbReference type="Proteomes" id="UP000198901"/>
    </source>
</evidence>
<dbReference type="OrthoDB" id="959664at2"/>
<dbReference type="InterPro" id="IPR015018">
    <property type="entry name" value="DUF1905"/>
</dbReference>
<dbReference type="Gene3D" id="2.40.30.100">
    <property type="entry name" value="AF2212/PG0164-like"/>
    <property type="match status" value="1"/>
</dbReference>
<protein>
    <submittedName>
        <fullName evidence="1">Bacteriocin-protection, YdeI or OmpD-Associated</fullName>
    </submittedName>
</protein>
<keyword evidence="2" id="KW-1185">Reference proteome</keyword>
<accession>A0A1G9X4F7</accession>
<dbReference type="SUPFAM" id="SSF141694">
    <property type="entry name" value="AF2212/PG0164-like"/>
    <property type="match status" value="1"/>
</dbReference>
<dbReference type="Pfam" id="PF13376">
    <property type="entry name" value="OmdA"/>
    <property type="match status" value="1"/>
</dbReference>
<dbReference type="InterPro" id="IPR037079">
    <property type="entry name" value="AF2212/PG0164-like_sf"/>
</dbReference>
<dbReference type="AlphaFoldDB" id="A0A1G9X4F7"/>
<name>A0A1G9X4F7_9BACT</name>
<dbReference type="Proteomes" id="UP000198901">
    <property type="component" value="Unassembled WGS sequence"/>
</dbReference>
<dbReference type="STRING" id="563176.SAMN04488090_4554"/>